<dbReference type="EMBL" id="CYSF01000007">
    <property type="protein sequence ID" value="CUH84336.1"/>
    <property type="molecule type" value="Genomic_DNA"/>
</dbReference>
<gene>
    <name evidence="2" type="ORF">TM5383_01544</name>
</gene>
<dbReference type="PANTHER" id="PTHR42850">
    <property type="entry name" value="METALLOPHOSPHOESTERASE"/>
    <property type="match status" value="1"/>
</dbReference>
<evidence type="ECO:0000259" key="1">
    <source>
        <dbReference type="Pfam" id="PF00149"/>
    </source>
</evidence>
<dbReference type="InterPro" id="IPR029052">
    <property type="entry name" value="Metallo-depent_PP-like"/>
</dbReference>
<sequence>MMKWPFGNKKAELAPDAPKILRLAGEPVAVYAIGDVHGCLDLFDAMEAAIVADGDDLPGQKLIVYLGDLVDRGAHSATILERVMAPAPAGFQRVVLQGNHEFMMQKFLEQPAKNANWLMYGGVETLMSYGIAIEPGEDVLRDVPLLTHRLESAVPATHREFLANLPCALEIGKWRFAHAGYDLSRSADQQSQSQLIWGPPEHADQFVSDLTLVHGHVPVDEVTRTENRINVDLGSYKSGRLGAVRFIQNKSCYKVLAVGGAPNTSDISQDLNHESIT</sequence>
<dbReference type="GO" id="GO:0008803">
    <property type="term" value="F:bis(5'-nucleosyl)-tetraphosphatase (symmetrical) activity"/>
    <property type="evidence" value="ECO:0007669"/>
    <property type="project" value="TreeGrafter"/>
</dbReference>
<dbReference type="GO" id="GO:0016791">
    <property type="term" value="F:phosphatase activity"/>
    <property type="evidence" value="ECO:0007669"/>
    <property type="project" value="TreeGrafter"/>
</dbReference>
<dbReference type="GO" id="GO:0110154">
    <property type="term" value="P:RNA decapping"/>
    <property type="evidence" value="ECO:0007669"/>
    <property type="project" value="TreeGrafter"/>
</dbReference>
<evidence type="ECO:0000313" key="3">
    <source>
        <dbReference type="Proteomes" id="UP000051681"/>
    </source>
</evidence>
<dbReference type="OrthoDB" id="9807890at2"/>
<protein>
    <submittedName>
        <fullName evidence="2">Diadenosine tetraphosphatase</fullName>
    </submittedName>
</protein>
<dbReference type="Gene3D" id="3.60.21.10">
    <property type="match status" value="1"/>
</dbReference>
<keyword evidence="3" id="KW-1185">Reference proteome</keyword>
<dbReference type="InterPro" id="IPR050126">
    <property type="entry name" value="Ap4A_hydrolase"/>
</dbReference>
<dbReference type="SUPFAM" id="SSF56300">
    <property type="entry name" value="Metallo-dependent phosphatases"/>
    <property type="match status" value="1"/>
</dbReference>
<reference evidence="2 3" key="1">
    <citation type="submission" date="2015-09" db="EMBL/GenBank/DDBJ databases">
        <authorList>
            <consortium name="Swine Surveillance"/>
        </authorList>
    </citation>
    <scope>NUCLEOTIDE SEQUENCE [LARGE SCALE GENOMIC DNA]</scope>
    <source>
        <strain evidence="2 3">CECT 8383</strain>
    </source>
</reference>
<feature type="domain" description="Calcineurin-like phosphoesterase" evidence="1">
    <location>
        <begin position="30"/>
        <end position="220"/>
    </location>
</feature>
<dbReference type="AlphaFoldDB" id="A0A0P1GP61"/>
<dbReference type="GO" id="GO:0005737">
    <property type="term" value="C:cytoplasm"/>
    <property type="evidence" value="ECO:0007669"/>
    <property type="project" value="TreeGrafter"/>
</dbReference>
<dbReference type="STRING" id="340021.TM5383_01544"/>
<name>A0A0P1GP61_9RHOB</name>
<dbReference type="Proteomes" id="UP000051681">
    <property type="component" value="Unassembled WGS sequence"/>
</dbReference>
<dbReference type="PANTHER" id="PTHR42850:SF4">
    <property type="entry name" value="ZINC-DEPENDENT ENDOPOLYPHOSPHATASE"/>
    <property type="match status" value="1"/>
</dbReference>
<dbReference type="RefSeq" id="WP_082645432.1">
    <property type="nucleotide sequence ID" value="NZ_CYSF01000007.1"/>
</dbReference>
<dbReference type="Pfam" id="PF00149">
    <property type="entry name" value="Metallophos"/>
    <property type="match status" value="1"/>
</dbReference>
<organism evidence="2 3">
    <name type="scientific">Thalassovita mediterranea</name>
    <dbReference type="NCBI Taxonomy" id="340021"/>
    <lineage>
        <taxon>Bacteria</taxon>
        <taxon>Pseudomonadati</taxon>
        <taxon>Pseudomonadota</taxon>
        <taxon>Alphaproteobacteria</taxon>
        <taxon>Rhodobacterales</taxon>
        <taxon>Roseobacteraceae</taxon>
        <taxon>Thalassovita</taxon>
    </lineage>
</organism>
<accession>A0A0P1GP61</accession>
<proteinExistence type="predicted"/>
<evidence type="ECO:0000313" key="2">
    <source>
        <dbReference type="EMBL" id="CUH84336.1"/>
    </source>
</evidence>
<dbReference type="InterPro" id="IPR004843">
    <property type="entry name" value="Calcineurin-like_PHP"/>
</dbReference>